<organism evidence="1 2">
    <name type="scientific">Agaribacillus aureus</name>
    <dbReference type="NCBI Taxonomy" id="3051825"/>
    <lineage>
        <taxon>Bacteria</taxon>
        <taxon>Pseudomonadati</taxon>
        <taxon>Bacteroidota</taxon>
        <taxon>Cytophagia</taxon>
        <taxon>Cytophagales</taxon>
        <taxon>Splendidivirgaceae</taxon>
        <taxon>Agaribacillus</taxon>
    </lineage>
</organism>
<keyword evidence="1" id="KW-0808">Transferase</keyword>
<comment type="caution">
    <text evidence="1">The sequence shown here is derived from an EMBL/GenBank/DDBJ whole genome shotgun (WGS) entry which is preliminary data.</text>
</comment>
<dbReference type="Pfam" id="PF08843">
    <property type="entry name" value="AbiEii"/>
    <property type="match status" value="1"/>
</dbReference>
<dbReference type="EMBL" id="JAUJEB010000006">
    <property type="protein sequence ID" value="MDN5215355.1"/>
    <property type="molecule type" value="Genomic_DNA"/>
</dbReference>
<name>A0ABT8LC46_9BACT</name>
<reference evidence="1" key="1">
    <citation type="submission" date="2023-06" db="EMBL/GenBank/DDBJ databases">
        <title>Genomic of Agaribacillus aureum.</title>
        <authorList>
            <person name="Wang G."/>
        </authorList>
    </citation>
    <scope>NUCLEOTIDE SEQUENCE</scope>
    <source>
        <strain evidence="1">BMA12</strain>
    </source>
</reference>
<sequence length="332" mass="38672">MSDWFKLPEKTRIEIFNQVGVQNGLPATAIEKDWWVSLALRVVFSLPFSNHIVFKGGTSLSKGWNLIDRFSEDIDLAIDRGYLGFSEKISKSGVKRLRKASCKFVSHEFLNSIESRLKELEIPIKNLAIREFNDSDTDPLIIELYYKSITEKSDYLLPRILFEVGARSLIEPYEKRPIQSMVGMRYKDQKFADPASSIPTVLPERTFLEKVFLLHEEFQKNPKKIRVARLSRHLYDLEKLMSTEHGLNAIFDKKLYDAIVTHRSLFNPIKGVDYKNHSPSKIDFIPPKEIIGAWEKDYSTMRESMIYGETLSFEKLIERLKELRVQFRSIKV</sequence>
<dbReference type="Gene3D" id="3.10.450.620">
    <property type="entry name" value="JHP933, nucleotidyltransferase-like core domain"/>
    <property type="match status" value="1"/>
</dbReference>
<protein>
    <submittedName>
        <fullName evidence="1">Nucleotidyl transferase AbiEii/AbiGii toxin family protein</fullName>
    </submittedName>
</protein>
<dbReference type="GO" id="GO:0016740">
    <property type="term" value="F:transferase activity"/>
    <property type="evidence" value="ECO:0007669"/>
    <property type="project" value="UniProtKB-KW"/>
</dbReference>
<accession>A0ABT8LC46</accession>
<dbReference type="Proteomes" id="UP001172083">
    <property type="component" value="Unassembled WGS sequence"/>
</dbReference>
<gene>
    <name evidence="1" type="ORF">QQ020_24965</name>
</gene>
<evidence type="ECO:0000313" key="1">
    <source>
        <dbReference type="EMBL" id="MDN5215355.1"/>
    </source>
</evidence>
<keyword evidence="2" id="KW-1185">Reference proteome</keyword>
<evidence type="ECO:0000313" key="2">
    <source>
        <dbReference type="Proteomes" id="UP001172083"/>
    </source>
</evidence>
<proteinExistence type="predicted"/>
<dbReference type="InterPro" id="IPR014942">
    <property type="entry name" value="AbiEii"/>
</dbReference>
<dbReference type="RefSeq" id="WP_346760690.1">
    <property type="nucleotide sequence ID" value="NZ_JAUJEB010000006.1"/>
</dbReference>